<dbReference type="InterPro" id="IPR009784">
    <property type="entry name" value="DUF1349"/>
</dbReference>
<gene>
    <name evidence="1" type="ORF">GCM10009688_02630</name>
</gene>
<protein>
    <submittedName>
        <fullName evidence="1">DUF1349 domain-containing protein</fullName>
    </submittedName>
</protein>
<dbReference type="Pfam" id="PF07081">
    <property type="entry name" value="DUF1349"/>
    <property type="match status" value="1"/>
</dbReference>
<organism evidence="1 2">
    <name type="scientific">Arthrobacter gandavensis</name>
    <dbReference type="NCBI Taxonomy" id="169960"/>
    <lineage>
        <taxon>Bacteria</taxon>
        <taxon>Bacillati</taxon>
        <taxon>Actinomycetota</taxon>
        <taxon>Actinomycetes</taxon>
        <taxon>Micrococcales</taxon>
        <taxon>Micrococcaceae</taxon>
        <taxon>Arthrobacter</taxon>
    </lineage>
</organism>
<dbReference type="RefSeq" id="WP_152227911.1">
    <property type="nucleotide sequence ID" value="NZ_BAAALV010000001.1"/>
</dbReference>
<dbReference type="Gene3D" id="2.60.120.200">
    <property type="match status" value="1"/>
</dbReference>
<dbReference type="PANTHER" id="PTHR35332">
    <property type="entry name" value="REGULATION OF ENOLASE PROTEIN 1"/>
    <property type="match status" value="1"/>
</dbReference>
<proteinExistence type="predicted"/>
<accession>A0ABN2NTI5</accession>
<evidence type="ECO:0000313" key="1">
    <source>
        <dbReference type="EMBL" id="GAA1902373.1"/>
    </source>
</evidence>
<dbReference type="PANTHER" id="PTHR35332:SF2">
    <property type="entry name" value="REGULATION OF ENOLASE PROTEIN 1"/>
    <property type="match status" value="1"/>
</dbReference>
<sequence>MSQERTLDWSAGVWTNPPARRLGSGPDLQVTASEGSDAWRETAYGFTFATENALLSPFMPDTAMEVEFTAQTFEQFDQAGIFLRAAPDLWVKAGVEFADGQLQAGAVVTSPKSDWSSSPHHEWLGKRTVVRASWKGDALTIRAGLAGHPLELLRVTPFSPASPVSAGPYVASPASARFEAVFHSWRITAADASLH</sequence>
<name>A0ABN2NTI5_9MICC</name>
<dbReference type="Proteomes" id="UP001500784">
    <property type="component" value="Unassembled WGS sequence"/>
</dbReference>
<dbReference type="SUPFAM" id="SSF49899">
    <property type="entry name" value="Concanavalin A-like lectins/glucanases"/>
    <property type="match status" value="1"/>
</dbReference>
<dbReference type="EMBL" id="BAAALV010000001">
    <property type="protein sequence ID" value="GAA1902373.1"/>
    <property type="molecule type" value="Genomic_DNA"/>
</dbReference>
<comment type="caution">
    <text evidence="1">The sequence shown here is derived from an EMBL/GenBank/DDBJ whole genome shotgun (WGS) entry which is preliminary data.</text>
</comment>
<evidence type="ECO:0000313" key="2">
    <source>
        <dbReference type="Proteomes" id="UP001500784"/>
    </source>
</evidence>
<reference evidence="1 2" key="1">
    <citation type="journal article" date="2019" name="Int. J. Syst. Evol. Microbiol.">
        <title>The Global Catalogue of Microorganisms (GCM) 10K type strain sequencing project: providing services to taxonomists for standard genome sequencing and annotation.</title>
        <authorList>
            <consortium name="The Broad Institute Genomics Platform"/>
            <consortium name="The Broad Institute Genome Sequencing Center for Infectious Disease"/>
            <person name="Wu L."/>
            <person name="Ma J."/>
        </authorList>
    </citation>
    <scope>NUCLEOTIDE SEQUENCE [LARGE SCALE GENOMIC DNA]</scope>
    <source>
        <strain evidence="1 2">JCM 13316</strain>
    </source>
</reference>
<dbReference type="InterPro" id="IPR013320">
    <property type="entry name" value="ConA-like_dom_sf"/>
</dbReference>
<keyword evidence="2" id="KW-1185">Reference proteome</keyword>